<dbReference type="RefSeq" id="WP_196282092.1">
    <property type="nucleotide sequence ID" value="NZ_JADQDQ010000004.1"/>
</dbReference>
<dbReference type="PANTHER" id="PTHR31297">
    <property type="entry name" value="GLUCAN ENDO-1,6-BETA-GLUCOSIDASE B"/>
    <property type="match status" value="1"/>
</dbReference>
<dbReference type="SUPFAM" id="SSF51445">
    <property type="entry name" value="(Trans)glycosidases"/>
    <property type="match status" value="1"/>
</dbReference>
<reference evidence="6 7" key="1">
    <citation type="submission" date="2020-11" db="EMBL/GenBank/DDBJ databases">
        <authorList>
            <person name="Kim M.K."/>
        </authorList>
    </citation>
    <scope>NUCLEOTIDE SEQUENCE [LARGE SCALE GENOMIC DNA]</scope>
    <source>
        <strain evidence="6 7">BT683</strain>
    </source>
</reference>
<evidence type="ECO:0000256" key="4">
    <source>
        <dbReference type="SAM" id="MobiDB-lite"/>
    </source>
</evidence>
<sequence length="496" mass="54745">MTRPRPFRFQTPFAFRWRFLVLLGLLVASGATARPGWAQSFLRANGPRIVNASNQEVILNGVNLGGWALQEGYIIKPGWEGINGKKTQGAVKQTLYNAGMSDAAVEAFYQRYRDNFITKADIDFIAAQGFNCVRVPLHYDLFLTPSQRAVRNGVLRGTTTYPAYVNALTTWYNANQLFVDPANMEALRLIDNLLGWCAANQLYVVFDLHAAPGSQGTDTNIADSLVPLDFWNTAIHQDITNRLWASIARRYKHDARVAMYDLINEPNHVPSNQSIHDVYQRLINAVRAEGDQHLLLLEGNGFGNDYNLMEKRTFTNTANLVYNSHRYSGTGYLLDNQVKSEDASNPNSLRTLGNLTRFRTANDVPIWVGETGENTAAWMQEAGRNLNSVGIGTCHWTYKRFDSNDNAALLRINPPFIVDGPAALPQVLTNVLFANCVPNAALAAVAPLQNGLVNYPDGGNYCGTTSPAAGPSAASRTATPCNPKPTPTPRARKPRK</sequence>
<evidence type="ECO:0000259" key="5">
    <source>
        <dbReference type="Pfam" id="PF00150"/>
    </source>
</evidence>
<keyword evidence="1 3" id="KW-0378">Hydrolase</keyword>
<dbReference type="Gene3D" id="3.20.20.80">
    <property type="entry name" value="Glycosidases"/>
    <property type="match status" value="1"/>
</dbReference>
<dbReference type="PANTHER" id="PTHR31297:SF13">
    <property type="entry name" value="PUTATIVE-RELATED"/>
    <property type="match status" value="1"/>
</dbReference>
<feature type="domain" description="Glycoside hydrolase family 5" evidence="5">
    <location>
        <begin position="112"/>
        <end position="398"/>
    </location>
</feature>
<accession>A0ABS0IH62</accession>
<gene>
    <name evidence="6" type="ORF">I2I05_09890</name>
</gene>
<protein>
    <submittedName>
        <fullName evidence="6">Cellulase family glycosylhydrolase</fullName>
    </submittedName>
</protein>
<name>A0ABS0IH62_9BACT</name>
<dbReference type="EMBL" id="JADQDQ010000004">
    <property type="protein sequence ID" value="MBF9237704.1"/>
    <property type="molecule type" value="Genomic_DNA"/>
</dbReference>
<evidence type="ECO:0000256" key="3">
    <source>
        <dbReference type="RuleBase" id="RU361153"/>
    </source>
</evidence>
<keyword evidence="7" id="KW-1185">Reference proteome</keyword>
<comment type="similarity">
    <text evidence="3">Belongs to the glycosyl hydrolase 5 (cellulase A) family.</text>
</comment>
<organism evidence="6 7">
    <name type="scientific">Hymenobacter jeongseonensis</name>
    <dbReference type="NCBI Taxonomy" id="2791027"/>
    <lineage>
        <taxon>Bacteria</taxon>
        <taxon>Pseudomonadati</taxon>
        <taxon>Bacteroidota</taxon>
        <taxon>Cytophagia</taxon>
        <taxon>Cytophagales</taxon>
        <taxon>Hymenobacteraceae</taxon>
        <taxon>Hymenobacter</taxon>
    </lineage>
</organism>
<evidence type="ECO:0000256" key="1">
    <source>
        <dbReference type="ARBA" id="ARBA00022801"/>
    </source>
</evidence>
<keyword evidence="2 3" id="KW-0326">Glycosidase</keyword>
<dbReference type="InterPro" id="IPR050386">
    <property type="entry name" value="Glycosyl_hydrolase_5"/>
</dbReference>
<dbReference type="InterPro" id="IPR001547">
    <property type="entry name" value="Glyco_hydro_5"/>
</dbReference>
<proteinExistence type="inferred from homology"/>
<dbReference type="Proteomes" id="UP000597617">
    <property type="component" value="Unassembled WGS sequence"/>
</dbReference>
<dbReference type="Pfam" id="PF00150">
    <property type="entry name" value="Cellulase"/>
    <property type="match status" value="1"/>
</dbReference>
<feature type="region of interest" description="Disordered" evidence="4">
    <location>
        <begin position="466"/>
        <end position="496"/>
    </location>
</feature>
<evidence type="ECO:0000313" key="7">
    <source>
        <dbReference type="Proteomes" id="UP000597617"/>
    </source>
</evidence>
<evidence type="ECO:0000313" key="6">
    <source>
        <dbReference type="EMBL" id="MBF9237704.1"/>
    </source>
</evidence>
<comment type="caution">
    <text evidence="6">The sequence shown here is derived from an EMBL/GenBank/DDBJ whole genome shotgun (WGS) entry which is preliminary data.</text>
</comment>
<dbReference type="InterPro" id="IPR017853">
    <property type="entry name" value="GH"/>
</dbReference>
<evidence type="ECO:0000256" key="2">
    <source>
        <dbReference type="ARBA" id="ARBA00023295"/>
    </source>
</evidence>
<feature type="compositionally biased region" description="Low complexity" evidence="4">
    <location>
        <begin position="466"/>
        <end position="480"/>
    </location>
</feature>